<feature type="transmembrane region" description="Helical" evidence="1">
    <location>
        <begin position="86"/>
        <end position="103"/>
    </location>
</feature>
<feature type="transmembrane region" description="Helical" evidence="1">
    <location>
        <begin position="134"/>
        <end position="157"/>
    </location>
</feature>
<dbReference type="OrthoDB" id="6195486at2"/>
<feature type="transmembrane region" description="Helical" evidence="1">
    <location>
        <begin position="45"/>
        <end position="66"/>
    </location>
</feature>
<dbReference type="RefSeq" id="WP_045679980.1">
    <property type="nucleotide sequence ID" value="NZ_CP010803.1"/>
</dbReference>
<organism evidence="3 4">
    <name type="scientific">Martelella endophytica</name>
    <dbReference type="NCBI Taxonomy" id="1486262"/>
    <lineage>
        <taxon>Bacteria</taxon>
        <taxon>Pseudomonadati</taxon>
        <taxon>Pseudomonadota</taxon>
        <taxon>Alphaproteobacteria</taxon>
        <taxon>Hyphomicrobiales</taxon>
        <taxon>Aurantimonadaceae</taxon>
        <taxon>Martelella</taxon>
    </lineage>
</organism>
<feature type="transmembrane region" description="Helical" evidence="1">
    <location>
        <begin position="109"/>
        <end position="127"/>
    </location>
</feature>
<dbReference type="PATRIC" id="fig|1486262.3.peg.1257"/>
<name>A0A0D5LPY1_MAREN</name>
<dbReference type="EMBL" id="CP010803">
    <property type="protein sequence ID" value="AJY45368.1"/>
    <property type="molecule type" value="Genomic_DNA"/>
</dbReference>
<proteinExistence type="predicted"/>
<dbReference type="STRING" id="1486262.TM49_06120"/>
<dbReference type="HOGENOM" id="CLU_1600735_0_0_5"/>
<reference evidence="3 4" key="1">
    <citation type="journal article" date="2015" name="Genome Announc.">
        <title>Complete genome sequence of Martelella endophytica YC6887, which has antifungal activity associated with a halophyte.</title>
        <authorList>
            <person name="Khan A."/>
            <person name="Khan H."/>
            <person name="Chung E.J."/>
            <person name="Hossain M.T."/>
            <person name="Chung Y.R."/>
        </authorList>
    </citation>
    <scope>NUCLEOTIDE SEQUENCE [LARGE SCALE GENOMIC DNA]</scope>
    <source>
        <strain evidence="3">YC6887</strain>
    </source>
</reference>
<dbReference type="Pfam" id="PF07331">
    <property type="entry name" value="TctB"/>
    <property type="match status" value="1"/>
</dbReference>
<keyword evidence="1" id="KW-0472">Membrane</keyword>
<evidence type="ECO:0000256" key="1">
    <source>
        <dbReference type="SAM" id="Phobius"/>
    </source>
</evidence>
<dbReference type="Proteomes" id="UP000032611">
    <property type="component" value="Chromosome"/>
</dbReference>
<feature type="transmembrane region" description="Helical" evidence="1">
    <location>
        <begin position="7"/>
        <end position="25"/>
    </location>
</feature>
<dbReference type="KEGG" id="mey:TM49_06120"/>
<accession>A0A0D5LPY1</accession>
<feature type="domain" description="DUF1468" evidence="2">
    <location>
        <begin position="10"/>
        <end position="166"/>
    </location>
</feature>
<keyword evidence="1" id="KW-0812">Transmembrane</keyword>
<dbReference type="AlphaFoldDB" id="A0A0D5LPY1"/>
<protein>
    <recommendedName>
        <fullName evidence="2">DUF1468 domain-containing protein</fullName>
    </recommendedName>
</protein>
<dbReference type="InterPro" id="IPR009936">
    <property type="entry name" value="DUF1468"/>
</dbReference>
<evidence type="ECO:0000313" key="4">
    <source>
        <dbReference type="Proteomes" id="UP000032611"/>
    </source>
</evidence>
<sequence>MLKIRSVDIAVATILLAVGIAQLIGGYTMDRLEVRHIPPASFPGLLPIVLGIAMTIVASLQLVGILRSRDGEDERRASGLVTREELLRLSGLIALCALYAIVLVGRIHFWVASSLFVATFMLVFELSPGMPRRAMIITIVRALVIAILFGGAVSYLFEDLFLVRLP</sequence>
<keyword evidence="1" id="KW-1133">Transmembrane helix</keyword>
<keyword evidence="4" id="KW-1185">Reference proteome</keyword>
<evidence type="ECO:0000259" key="2">
    <source>
        <dbReference type="Pfam" id="PF07331"/>
    </source>
</evidence>
<gene>
    <name evidence="3" type="ORF">TM49_06120</name>
</gene>
<evidence type="ECO:0000313" key="3">
    <source>
        <dbReference type="EMBL" id="AJY45368.1"/>
    </source>
</evidence>